<keyword evidence="1" id="KW-0805">Transcription regulation</keyword>
<evidence type="ECO:0000313" key="6">
    <source>
        <dbReference type="Proteomes" id="UP001596447"/>
    </source>
</evidence>
<accession>A0ABD5Z404</accession>
<feature type="domain" description="HTH asnC-type" evidence="4">
    <location>
        <begin position="1"/>
        <end position="81"/>
    </location>
</feature>
<evidence type="ECO:0000256" key="1">
    <source>
        <dbReference type="ARBA" id="ARBA00023015"/>
    </source>
</evidence>
<dbReference type="InterPro" id="IPR019887">
    <property type="entry name" value="Tscrpt_reg_AsnC/Lrp_C"/>
</dbReference>
<dbReference type="PRINTS" id="PR00033">
    <property type="entry name" value="HTHASNC"/>
</dbReference>
<dbReference type="Gene3D" id="1.10.10.10">
    <property type="entry name" value="Winged helix-like DNA-binding domain superfamily/Winged helix DNA-binding domain"/>
    <property type="match status" value="1"/>
</dbReference>
<evidence type="ECO:0000256" key="2">
    <source>
        <dbReference type="ARBA" id="ARBA00023125"/>
    </source>
</evidence>
<dbReference type="InterPro" id="IPR036388">
    <property type="entry name" value="WH-like_DNA-bd_sf"/>
</dbReference>
<dbReference type="EMBL" id="JBHTAR010000011">
    <property type="protein sequence ID" value="MFC7199957.1"/>
    <property type="molecule type" value="Genomic_DNA"/>
</dbReference>
<proteinExistence type="predicted"/>
<dbReference type="SMART" id="SM00344">
    <property type="entry name" value="HTH_ASNC"/>
    <property type="match status" value="1"/>
</dbReference>
<dbReference type="SUPFAM" id="SSF54909">
    <property type="entry name" value="Dimeric alpha+beta barrel"/>
    <property type="match status" value="1"/>
</dbReference>
<evidence type="ECO:0000313" key="5">
    <source>
        <dbReference type="EMBL" id="MFC7199957.1"/>
    </source>
</evidence>
<name>A0ABD5Z404_9EURY</name>
<organism evidence="5 6">
    <name type="scientific">Halospeciosus flavus</name>
    <dbReference type="NCBI Taxonomy" id="3032283"/>
    <lineage>
        <taxon>Archaea</taxon>
        <taxon>Methanobacteriati</taxon>
        <taxon>Methanobacteriota</taxon>
        <taxon>Stenosarchaea group</taxon>
        <taxon>Halobacteria</taxon>
        <taxon>Halobacteriales</taxon>
        <taxon>Halobacteriaceae</taxon>
        <taxon>Halospeciosus</taxon>
    </lineage>
</organism>
<dbReference type="RefSeq" id="WP_279529879.1">
    <property type="nucleotide sequence ID" value="NZ_CP122312.1"/>
</dbReference>
<keyword evidence="3" id="KW-0804">Transcription</keyword>
<keyword evidence="2" id="KW-0238">DNA-binding</keyword>
<dbReference type="Pfam" id="PF13412">
    <property type="entry name" value="HTH_24"/>
    <property type="match status" value="1"/>
</dbReference>
<dbReference type="GO" id="GO:0003677">
    <property type="term" value="F:DNA binding"/>
    <property type="evidence" value="ECO:0007669"/>
    <property type="project" value="UniProtKB-KW"/>
</dbReference>
<dbReference type="Gene3D" id="3.30.70.920">
    <property type="match status" value="1"/>
</dbReference>
<dbReference type="InterPro" id="IPR036390">
    <property type="entry name" value="WH_DNA-bd_sf"/>
</dbReference>
<dbReference type="PANTHER" id="PTHR30154">
    <property type="entry name" value="LEUCINE-RESPONSIVE REGULATORY PROTEIN"/>
    <property type="match status" value="1"/>
</dbReference>
<evidence type="ECO:0000259" key="4">
    <source>
        <dbReference type="PROSITE" id="PS50956"/>
    </source>
</evidence>
<dbReference type="PROSITE" id="PS50956">
    <property type="entry name" value="HTH_ASNC_2"/>
    <property type="match status" value="1"/>
</dbReference>
<dbReference type="SUPFAM" id="SSF46785">
    <property type="entry name" value="Winged helix' DNA-binding domain"/>
    <property type="match status" value="1"/>
</dbReference>
<keyword evidence="6" id="KW-1185">Reference proteome</keyword>
<dbReference type="InterPro" id="IPR011008">
    <property type="entry name" value="Dimeric_a/b-barrel"/>
</dbReference>
<comment type="caution">
    <text evidence="5">The sequence shown here is derived from an EMBL/GenBank/DDBJ whole genome shotgun (WGS) entry which is preliminary data.</text>
</comment>
<dbReference type="Proteomes" id="UP001596447">
    <property type="component" value="Unassembled WGS sequence"/>
</dbReference>
<dbReference type="Pfam" id="PF01037">
    <property type="entry name" value="AsnC_trans_reg"/>
    <property type="match status" value="1"/>
</dbReference>
<reference evidence="5 6" key="1">
    <citation type="journal article" date="2019" name="Int. J. Syst. Evol. Microbiol.">
        <title>The Global Catalogue of Microorganisms (GCM) 10K type strain sequencing project: providing services to taxonomists for standard genome sequencing and annotation.</title>
        <authorList>
            <consortium name="The Broad Institute Genomics Platform"/>
            <consortium name="The Broad Institute Genome Sequencing Center for Infectious Disease"/>
            <person name="Wu L."/>
            <person name="Ma J."/>
        </authorList>
    </citation>
    <scope>NUCLEOTIDE SEQUENCE [LARGE SCALE GENOMIC DNA]</scope>
    <source>
        <strain evidence="5 6">XZGYJ-43</strain>
    </source>
</reference>
<sequence length="163" mass="18844">MDETRRELLELLRENARYEVADLARQLGVDAETVEEHLAALERAGVLRGYTAVVDWRNVDEERVRASVELNVELDRETGYEDIARRIAKYPEVRELRLVSGDYDFAIEVEGESMNEVSQFISEQIAPIPEITQTVTHYVMETYKEAGIDFERADEDDRLTYSP</sequence>
<evidence type="ECO:0000256" key="3">
    <source>
        <dbReference type="ARBA" id="ARBA00023163"/>
    </source>
</evidence>
<dbReference type="InterPro" id="IPR000485">
    <property type="entry name" value="AsnC-type_HTH_dom"/>
</dbReference>
<protein>
    <submittedName>
        <fullName evidence="5">Lrp/AsnC family transcriptional regulator</fullName>
    </submittedName>
</protein>
<gene>
    <name evidence="5" type="ORF">ACFQJ9_11160</name>
</gene>
<dbReference type="InterPro" id="IPR019888">
    <property type="entry name" value="Tscrpt_reg_AsnC-like"/>
</dbReference>
<dbReference type="AlphaFoldDB" id="A0ABD5Z404"/>
<dbReference type="PANTHER" id="PTHR30154:SF34">
    <property type="entry name" value="TRANSCRIPTIONAL REGULATOR AZLB"/>
    <property type="match status" value="1"/>
</dbReference>